<protein>
    <submittedName>
        <fullName evidence="1">Uncharacterized protein</fullName>
    </submittedName>
</protein>
<organism evidence="1 2">
    <name type="scientific">Pleurotus eryngii</name>
    <name type="common">Boletus of the steppes</name>
    <dbReference type="NCBI Taxonomy" id="5323"/>
    <lineage>
        <taxon>Eukaryota</taxon>
        <taxon>Fungi</taxon>
        <taxon>Dikarya</taxon>
        <taxon>Basidiomycota</taxon>
        <taxon>Agaricomycotina</taxon>
        <taxon>Agaricomycetes</taxon>
        <taxon>Agaricomycetidae</taxon>
        <taxon>Agaricales</taxon>
        <taxon>Pleurotineae</taxon>
        <taxon>Pleurotaceae</taxon>
        <taxon>Pleurotus</taxon>
    </lineage>
</organism>
<keyword evidence="2" id="KW-1185">Reference proteome</keyword>
<dbReference type="AlphaFoldDB" id="A0A9P6D7V2"/>
<comment type="caution">
    <text evidence="1">The sequence shown here is derived from an EMBL/GenBank/DDBJ whole genome shotgun (WGS) entry which is preliminary data.</text>
</comment>
<dbReference type="Proteomes" id="UP000807025">
    <property type="component" value="Unassembled WGS sequence"/>
</dbReference>
<proteinExistence type="predicted"/>
<reference evidence="1" key="1">
    <citation type="submission" date="2020-11" db="EMBL/GenBank/DDBJ databases">
        <authorList>
            <consortium name="DOE Joint Genome Institute"/>
            <person name="Ahrendt S."/>
            <person name="Riley R."/>
            <person name="Andreopoulos W."/>
            <person name="Labutti K."/>
            <person name="Pangilinan J."/>
            <person name="Ruiz-Duenas F.J."/>
            <person name="Barrasa J.M."/>
            <person name="Sanchez-Garcia M."/>
            <person name="Camarero S."/>
            <person name="Miyauchi S."/>
            <person name="Serrano A."/>
            <person name="Linde D."/>
            <person name="Babiker R."/>
            <person name="Drula E."/>
            <person name="Ayuso-Fernandez I."/>
            <person name="Pacheco R."/>
            <person name="Padilla G."/>
            <person name="Ferreira P."/>
            <person name="Barriuso J."/>
            <person name="Kellner H."/>
            <person name="Castanera R."/>
            <person name="Alfaro M."/>
            <person name="Ramirez L."/>
            <person name="Pisabarro A.G."/>
            <person name="Kuo A."/>
            <person name="Tritt A."/>
            <person name="Lipzen A."/>
            <person name="He G."/>
            <person name="Yan M."/>
            <person name="Ng V."/>
            <person name="Cullen D."/>
            <person name="Martin F."/>
            <person name="Rosso M.-N."/>
            <person name="Henrissat B."/>
            <person name="Hibbett D."/>
            <person name="Martinez A.T."/>
            <person name="Grigoriev I.V."/>
        </authorList>
    </citation>
    <scope>NUCLEOTIDE SEQUENCE</scope>
    <source>
        <strain evidence="1">ATCC 90797</strain>
    </source>
</reference>
<evidence type="ECO:0000313" key="2">
    <source>
        <dbReference type="Proteomes" id="UP000807025"/>
    </source>
</evidence>
<dbReference type="EMBL" id="MU154571">
    <property type="protein sequence ID" value="KAF9494557.1"/>
    <property type="molecule type" value="Genomic_DNA"/>
</dbReference>
<name>A0A9P6D7V2_PLEER</name>
<accession>A0A9P6D7V2</accession>
<sequence length="131" mass="14244">MTTKGESTRVPALSWAVWLPAATREDSTWVLALSQAVWLPVAMKGTESGCWCQHGLSGRPQRRGRQYMGAGLVTGCLVARGYEGDRKWLPVSTRAVWSPAEMRETVGGFLALSRVVETPVAMQGTAYKSST</sequence>
<gene>
    <name evidence="1" type="ORF">BDN71DRAFT_1431637</name>
</gene>
<evidence type="ECO:0000313" key="1">
    <source>
        <dbReference type="EMBL" id="KAF9494557.1"/>
    </source>
</evidence>